<reference evidence="2 3" key="1">
    <citation type="submission" date="2015-12" db="EMBL/GenBank/DDBJ databases">
        <title>Draft genome sequence of Moniliophthora roreri, the causal agent of frosty pod rot of cacao.</title>
        <authorList>
            <person name="Aime M.C."/>
            <person name="Diaz-Valderrama J.R."/>
            <person name="Kijpornyongpan T."/>
            <person name="Phillips-Mora W."/>
        </authorList>
    </citation>
    <scope>NUCLEOTIDE SEQUENCE [LARGE SCALE GENOMIC DNA]</scope>
    <source>
        <strain evidence="2 3">MCA 2952</strain>
    </source>
</reference>
<sequence>MTSHPSTNAVKPDTPPASSPRQPYLDIMNALGDQPGYTMESMPSERHRSHQRVQGVCRSMPSPPVWHLNVMVTNGYYSLSNLPILGAYSLAQDSHSLHYVVSSVSALMLCGLATATRLKNLPYHGHRYISGDVSSVPHLLARPRLDSASAQFEAADADLMKDASRKPGCIVPLGFLTAVLAALGPDTYLN</sequence>
<gene>
    <name evidence="2" type="ORF">WG66_15506</name>
</gene>
<protein>
    <submittedName>
        <fullName evidence="2">Uncharacterized protein</fullName>
    </submittedName>
</protein>
<proteinExistence type="predicted"/>
<accession>A0A0W0F6D8</accession>
<organism evidence="2 3">
    <name type="scientific">Moniliophthora roreri</name>
    <name type="common">Frosty pod rot fungus</name>
    <name type="synonym">Monilia roreri</name>
    <dbReference type="NCBI Taxonomy" id="221103"/>
    <lineage>
        <taxon>Eukaryota</taxon>
        <taxon>Fungi</taxon>
        <taxon>Dikarya</taxon>
        <taxon>Basidiomycota</taxon>
        <taxon>Agaricomycotina</taxon>
        <taxon>Agaricomycetes</taxon>
        <taxon>Agaricomycetidae</taxon>
        <taxon>Agaricales</taxon>
        <taxon>Marasmiineae</taxon>
        <taxon>Marasmiaceae</taxon>
        <taxon>Moniliophthora</taxon>
    </lineage>
</organism>
<comment type="caution">
    <text evidence="2">The sequence shown here is derived from an EMBL/GenBank/DDBJ whole genome shotgun (WGS) entry which is preliminary data.</text>
</comment>
<dbReference type="EMBL" id="LATX01002281">
    <property type="protein sequence ID" value="KTB31914.1"/>
    <property type="molecule type" value="Genomic_DNA"/>
</dbReference>
<evidence type="ECO:0000313" key="3">
    <source>
        <dbReference type="Proteomes" id="UP000054988"/>
    </source>
</evidence>
<evidence type="ECO:0000256" key="1">
    <source>
        <dbReference type="SAM" id="MobiDB-lite"/>
    </source>
</evidence>
<dbReference type="Proteomes" id="UP000054988">
    <property type="component" value="Unassembled WGS sequence"/>
</dbReference>
<evidence type="ECO:0000313" key="2">
    <source>
        <dbReference type="EMBL" id="KTB31914.1"/>
    </source>
</evidence>
<name>A0A0W0F6D8_MONRR</name>
<dbReference type="AlphaFoldDB" id="A0A0W0F6D8"/>
<feature type="region of interest" description="Disordered" evidence="1">
    <location>
        <begin position="1"/>
        <end position="22"/>
    </location>
</feature>